<comment type="function">
    <text evidence="5">Nucleoside triphosphate pyrophosphatase that hydrolyzes 7-methyl-GTP (m(7)GTP). May have a dual role in cell division arrest and in preventing the incorporation of modified nucleotides into cellular nucleic acids.</text>
</comment>
<evidence type="ECO:0000256" key="2">
    <source>
        <dbReference type="ARBA" id="ARBA00022490"/>
    </source>
</evidence>
<evidence type="ECO:0000256" key="3">
    <source>
        <dbReference type="ARBA" id="ARBA00022801"/>
    </source>
</evidence>
<dbReference type="HAMAP" id="MF_00528">
    <property type="entry name" value="Maf"/>
    <property type="match status" value="1"/>
</dbReference>
<feature type="active site" description="Proton acceptor" evidence="5">
    <location>
        <position position="71"/>
    </location>
</feature>
<keyword evidence="2 5" id="KW-0963">Cytoplasm</keyword>
<dbReference type="Pfam" id="PF02545">
    <property type="entry name" value="Maf"/>
    <property type="match status" value="1"/>
</dbReference>
<dbReference type="RefSeq" id="WP_310070001.1">
    <property type="nucleotide sequence ID" value="NZ_JAVDVX010000002.1"/>
</dbReference>
<gene>
    <name evidence="6" type="ORF">J2X05_001206</name>
</gene>
<keyword evidence="3 5" id="KW-0378">Hydrolase</keyword>
<dbReference type="InterPro" id="IPR003697">
    <property type="entry name" value="Maf-like"/>
</dbReference>
<dbReference type="InterPro" id="IPR029001">
    <property type="entry name" value="ITPase-like_fam"/>
</dbReference>
<dbReference type="Proteomes" id="UP001253595">
    <property type="component" value="Unassembled WGS sequence"/>
</dbReference>
<evidence type="ECO:0000313" key="7">
    <source>
        <dbReference type="Proteomes" id="UP001253595"/>
    </source>
</evidence>
<dbReference type="PIRSF" id="PIRSF006305">
    <property type="entry name" value="Maf"/>
    <property type="match status" value="1"/>
</dbReference>
<dbReference type="EC" id="3.6.1.-" evidence="5"/>
<comment type="similarity">
    <text evidence="5">Belongs to the Maf family. YceF subfamily.</text>
</comment>
<dbReference type="SUPFAM" id="SSF52972">
    <property type="entry name" value="ITPase-like"/>
    <property type="match status" value="1"/>
</dbReference>
<evidence type="ECO:0000313" key="6">
    <source>
        <dbReference type="EMBL" id="MDR7089200.1"/>
    </source>
</evidence>
<comment type="caution">
    <text evidence="6">The sequence shown here is derived from an EMBL/GenBank/DDBJ whole genome shotgun (WGS) entry which is preliminary data.</text>
</comment>
<sequence>MTPPKILLASSSIYRRQLLQKLGLAFDWASPDIDENHQPEESPAQLVYRLAEAKAHRLASTYPNHLIIGSDQVATLDNCILGKPHTHINAVAQLRSFRQREVTFLTGLCLFNATTNRTQTSVESYKVRFRNLSDEQIESYLQREQPYDCAGSFKSEGLGICLFEQLAGDDPNTLIGLPLIALTRMLATEGVDPLSQPANFFHVSN</sequence>
<comment type="subcellular location">
    <subcellularLocation>
        <location evidence="1 5">Cytoplasm</location>
    </subcellularLocation>
</comment>
<feature type="site" description="Important for substrate specificity" evidence="5">
    <location>
        <position position="14"/>
    </location>
</feature>
<evidence type="ECO:0000256" key="1">
    <source>
        <dbReference type="ARBA" id="ARBA00004496"/>
    </source>
</evidence>
<dbReference type="Gene3D" id="3.90.950.10">
    <property type="match status" value="1"/>
</dbReference>
<keyword evidence="4 5" id="KW-0546">Nucleotide metabolism</keyword>
<feature type="site" description="Important for substrate specificity" evidence="5">
    <location>
        <position position="156"/>
    </location>
</feature>
<reference evidence="6 7" key="1">
    <citation type="submission" date="2023-07" db="EMBL/GenBank/DDBJ databases">
        <title>Sorghum-associated microbial communities from plants grown in Nebraska, USA.</title>
        <authorList>
            <person name="Schachtman D."/>
        </authorList>
    </citation>
    <scope>NUCLEOTIDE SEQUENCE [LARGE SCALE GENOMIC DNA]</scope>
    <source>
        <strain evidence="6 7">BE190</strain>
    </source>
</reference>
<protein>
    <recommendedName>
        <fullName evidence="5">7-methyl-GTP pyrophosphatase</fullName>
        <shortName evidence="5">m(7)GTP pyrophosphatase</shortName>
        <ecNumber evidence="5">3.6.1.-</ecNumber>
    </recommendedName>
</protein>
<evidence type="ECO:0000256" key="4">
    <source>
        <dbReference type="ARBA" id="ARBA00023080"/>
    </source>
</evidence>
<dbReference type="EMBL" id="JAVDVX010000002">
    <property type="protein sequence ID" value="MDR7089200.1"/>
    <property type="molecule type" value="Genomic_DNA"/>
</dbReference>
<dbReference type="PANTHER" id="PTHR43213:SF10">
    <property type="entry name" value="7-METHYL-GTP PYROPHOSPHATASE"/>
    <property type="match status" value="1"/>
</dbReference>
<dbReference type="NCBIfam" id="TIGR00172">
    <property type="entry name" value="maf"/>
    <property type="match status" value="1"/>
</dbReference>
<dbReference type="PANTHER" id="PTHR43213">
    <property type="entry name" value="BIFUNCTIONAL DTTP/UTP PYROPHOSPHATASE/METHYLTRANSFERASE PROTEIN-RELATED"/>
    <property type="match status" value="1"/>
</dbReference>
<comment type="cofactor">
    <cofactor evidence="5">
        <name>a divalent metal cation</name>
        <dbReference type="ChEBI" id="CHEBI:60240"/>
    </cofactor>
</comment>
<comment type="catalytic activity">
    <reaction evidence="5">
        <text>N(7)-methyl-GTP + H2O = N(7)-methyl-GMP + diphosphate + H(+)</text>
        <dbReference type="Rhea" id="RHEA:58744"/>
        <dbReference type="ChEBI" id="CHEBI:15377"/>
        <dbReference type="ChEBI" id="CHEBI:15378"/>
        <dbReference type="ChEBI" id="CHEBI:33019"/>
        <dbReference type="ChEBI" id="CHEBI:58285"/>
        <dbReference type="ChEBI" id="CHEBI:87133"/>
    </reaction>
</comment>
<feature type="site" description="Important for substrate specificity" evidence="5">
    <location>
        <position position="72"/>
    </location>
</feature>
<evidence type="ECO:0000256" key="5">
    <source>
        <dbReference type="HAMAP-Rule" id="MF_00528"/>
    </source>
</evidence>
<organism evidence="6 7">
    <name type="scientific">Cellvibrio fibrivorans</name>
    <dbReference type="NCBI Taxonomy" id="126350"/>
    <lineage>
        <taxon>Bacteria</taxon>
        <taxon>Pseudomonadati</taxon>
        <taxon>Pseudomonadota</taxon>
        <taxon>Gammaproteobacteria</taxon>
        <taxon>Cellvibrionales</taxon>
        <taxon>Cellvibrionaceae</taxon>
        <taxon>Cellvibrio</taxon>
    </lineage>
</organism>
<name>A0ABU1UVK8_9GAMM</name>
<dbReference type="CDD" id="cd00555">
    <property type="entry name" value="Maf"/>
    <property type="match status" value="1"/>
</dbReference>
<accession>A0ABU1UVK8</accession>
<comment type="caution">
    <text evidence="5">Lacks conserved residue(s) required for the propagation of feature annotation.</text>
</comment>
<keyword evidence="7" id="KW-1185">Reference proteome</keyword>
<proteinExistence type="inferred from homology"/>